<evidence type="ECO:0000256" key="3">
    <source>
        <dbReference type="SAM" id="SignalP"/>
    </source>
</evidence>
<dbReference type="EMBL" id="HBIN01020630">
    <property type="protein sequence ID" value="CAE0445776.1"/>
    <property type="molecule type" value="Transcribed_RNA"/>
</dbReference>
<keyword evidence="2" id="KW-0812">Transmembrane</keyword>
<sequence>MRWLRLNHLLPVAVLAIVTTRLVLGTSDFLSESGVYTSISVDFGTFDVPDSRFSPYQVRVYMPSQCNITAGVARAIEGCPVMVFTAALPGFISLKRYDRLFEHTATHGLIVVATATDQQSVKFGEFAKKLESVLSYVFAGTNGLQDTMAENNVVGKPRLDKVIFGGHGQGARIMLHRATQQECERGTLGGMVMYSPVEDYQVNVDFGQGTIIPDHPNDNVPWVMPAIMLMTELDNEFASSNTPPCAPDDSSNFRFFNKWRGPIWQTSATTFGFLDLTHSTAGYFVEDSCANGENNADPSQDGTNRAKYRQVVAASTLHFVNNILYQDVASKAFLTPTRPQDVKRDINGLEIYLQRTANLESGEDAFAGCTFDPDRFPWVTRLVMMIVGGFCGLVIFAGAFIWFKYVRKQGANLNEYDLEKLAMEHTSIIPGFGAVKEGGAVPFPQAAAVGNPMQTGNDPSVLDRLDDDNPFDEGIRSNVPSRIPSNYGEGHESTDMIPFSLTMNLSNGGARPPTGRESTDMVPFSVTTNFSTGETGGGDERPESSFPDKAKGEGNGKDNEDEDIF</sequence>
<feature type="transmembrane region" description="Helical" evidence="2">
    <location>
        <begin position="382"/>
        <end position="403"/>
    </location>
</feature>
<dbReference type="PANTHER" id="PTHR33428">
    <property type="entry name" value="CHLOROPHYLLASE-2, CHLOROPLASTIC"/>
    <property type="match status" value="1"/>
</dbReference>
<dbReference type="Gene3D" id="3.40.50.1820">
    <property type="entry name" value="alpha/beta hydrolase"/>
    <property type="match status" value="1"/>
</dbReference>
<keyword evidence="2" id="KW-1133">Transmembrane helix</keyword>
<feature type="compositionally biased region" description="Basic and acidic residues" evidence="1">
    <location>
        <begin position="538"/>
        <end position="558"/>
    </location>
</feature>
<evidence type="ECO:0008006" key="5">
    <source>
        <dbReference type="Google" id="ProtNLM"/>
    </source>
</evidence>
<name>A0A7S3PNX3_9STRA</name>
<feature type="region of interest" description="Disordered" evidence="1">
    <location>
        <begin position="505"/>
        <end position="565"/>
    </location>
</feature>
<dbReference type="Pfam" id="PF07224">
    <property type="entry name" value="Chlorophyllase"/>
    <property type="match status" value="1"/>
</dbReference>
<feature type="region of interest" description="Disordered" evidence="1">
    <location>
        <begin position="450"/>
        <end position="490"/>
    </location>
</feature>
<feature type="signal peptide" evidence="3">
    <location>
        <begin position="1"/>
        <end position="25"/>
    </location>
</feature>
<evidence type="ECO:0000313" key="4">
    <source>
        <dbReference type="EMBL" id="CAE0445776.1"/>
    </source>
</evidence>
<dbReference type="PANTHER" id="PTHR33428:SF14">
    <property type="entry name" value="CARBOXYLESTERASE TYPE B DOMAIN-CONTAINING PROTEIN"/>
    <property type="match status" value="1"/>
</dbReference>
<gene>
    <name evidence="4" type="ORF">ASTO00021_LOCUS15780</name>
</gene>
<dbReference type="AlphaFoldDB" id="A0A7S3PNX3"/>
<organism evidence="4">
    <name type="scientific">Aplanochytrium stocchinoi</name>
    <dbReference type="NCBI Taxonomy" id="215587"/>
    <lineage>
        <taxon>Eukaryota</taxon>
        <taxon>Sar</taxon>
        <taxon>Stramenopiles</taxon>
        <taxon>Bigyra</taxon>
        <taxon>Labyrinthulomycetes</taxon>
        <taxon>Thraustochytrida</taxon>
        <taxon>Thraustochytriidae</taxon>
        <taxon>Aplanochytrium</taxon>
    </lineage>
</organism>
<keyword evidence="3" id="KW-0732">Signal</keyword>
<dbReference type="InterPro" id="IPR029058">
    <property type="entry name" value="AB_hydrolase_fold"/>
</dbReference>
<dbReference type="InterPro" id="IPR017395">
    <property type="entry name" value="Chlorophyllase-like"/>
</dbReference>
<accession>A0A7S3PNX3</accession>
<evidence type="ECO:0000256" key="2">
    <source>
        <dbReference type="SAM" id="Phobius"/>
    </source>
</evidence>
<evidence type="ECO:0000256" key="1">
    <source>
        <dbReference type="SAM" id="MobiDB-lite"/>
    </source>
</evidence>
<proteinExistence type="predicted"/>
<reference evidence="4" key="1">
    <citation type="submission" date="2021-01" db="EMBL/GenBank/DDBJ databases">
        <authorList>
            <person name="Corre E."/>
            <person name="Pelletier E."/>
            <person name="Niang G."/>
            <person name="Scheremetjew M."/>
            <person name="Finn R."/>
            <person name="Kale V."/>
            <person name="Holt S."/>
            <person name="Cochrane G."/>
            <person name="Meng A."/>
            <person name="Brown T."/>
            <person name="Cohen L."/>
        </authorList>
    </citation>
    <scope>NUCLEOTIDE SEQUENCE</scope>
    <source>
        <strain evidence="4">GSBS06</strain>
    </source>
</reference>
<protein>
    <recommendedName>
        <fullName evidence="5">Chlorophyllase</fullName>
    </recommendedName>
</protein>
<keyword evidence="2" id="KW-0472">Membrane</keyword>
<feature type="chain" id="PRO_5031220230" description="Chlorophyllase" evidence="3">
    <location>
        <begin position="26"/>
        <end position="565"/>
    </location>
</feature>